<protein>
    <submittedName>
        <fullName evidence="2">Uncharacterized protein</fullName>
    </submittedName>
</protein>
<accession>A0ABC8JBH9</accession>
<dbReference type="Proteomes" id="UP001642260">
    <property type="component" value="Unassembled WGS sequence"/>
</dbReference>
<proteinExistence type="predicted"/>
<evidence type="ECO:0000313" key="3">
    <source>
        <dbReference type="Proteomes" id="UP001642260"/>
    </source>
</evidence>
<organism evidence="2 3">
    <name type="scientific">Eruca vesicaria subsp. sativa</name>
    <name type="common">Garden rocket</name>
    <name type="synonym">Eruca sativa</name>
    <dbReference type="NCBI Taxonomy" id="29727"/>
    <lineage>
        <taxon>Eukaryota</taxon>
        <taxon>Viridiplantae</taxon>
        <taxon>Streptophyta</taxon>
        <taxon>Embryophyta</taxon>
        <taxon>Tracheophyta</taxon>
        <taxon>Spermatophyta</taxon>
        <taxon>Magnoliopsida</taxon>
        <taxon>eudicotyledons</taxon>
        <taxon>Gunneridae</taxon>
        <taxon>Pentapetalae</taxon>
        <taxon>rosids</taxon>
        <taxon>malvids</taxon>
        <taxon>Brassicales</taxon>
        <taxon>Brassicaceae</taxon>
        <taxon>Brassiceae</taxon>
        <taxon>Eruca</taxon>
    </lineage>
</organism>
<evidence type="ECO:0000313" key="2">
    <source>
        <dbReference type="EMBL" id="CAH8313369.1"/>
    </source>
</evidence>
<keyword evidence="1" id="KW-1133">Transmembrane helix</keyword>
<evidence type="ECO:0000256" key="1">
    <source>
        <dbReference type="SAM" id="Phobius"/>
    </source>
</evidence>
<comment type="caution">
    <text evidence="2">The sequence shown here is derived from an EMBL/GenBank/DDBJ whole genome shotgun (WGS) entry which is preliminary data.</text>
</comment>
<keyword evidence="1" id="KW-0472">Membrane</keyword>
<feature type="transmembrane region" description="Helical" evidence="1">
    <location>
        <begin position="338"/>
        <end position="361"/>
    </location>
</feature>
<reference evidence="2 3" key="1">
    <citation type="submission" date="2022-03" db="EMBL/GenBank/DDBJ databases">
        <authorList>
            <person name="Macdonald S."/>
            <person name="Ahmed S."/>
            <person name="Newling K."/>
        </authorList>
    </citation>
    <scope>NUCLEOTIDE SEQUENCE [LARGE SCALE GENOMIC DNA]</scope>
</reference>
<sequence length="374" mass="41702">MESPGDVSLGFLSLLPEPPDPDLVVMLLVDPPVPPVPPDPPPILLDAGVLSIHLLLMHPLLDDADLSSSLTTRRVSSFLQLIPVSKPRNLVSCWKHILFKSFLRNLSYYQQAAVVIEISVASFLGLLTADGKLPSFITHRFKFSRTGLRIATFWSAALHCYVQFSVKVYPSFETLVTCCWSHLPLLQAFARRSVFRSKQEIMLFLNGSLPRIEDVITPLSFRSSSIYHSLSMWSWQFASQQSILWRRCLVSSEFVDVCSTVEYVKNFPTCSANGTWIMSATQNAKAEMLQKAPPSTLSSGLLSLQILADSIVPFFALRSELVLAEITGFFTVRNLVPLVIPLSCFYNLCIIFCLIVVAFVMGDVPKLCFSNALF</sequence>
<gene>
    <name evidence="2" type="ORF">ERUC_LOCUS6793</name>
</gene>
<dbReference type="EMBL" id="CAKOAT010078488">
    <property type="protein sequence ID" value="CAH8313369.1"/>
    <property type="molecule type" value="Genomic_DNA"/>
</dbReference>
<keyword evidence="1" id="KW-0812">Transmembrane</keyword>
<name>A0ABC8JBH9_ERUVS</name>
<keyword evidence="3" id="KW-1185">Reference proteome</keyword>
<dbReference type="AlphaFoldDB" id="A0ABC8JBH9"/>